<evidence type="ECO:0000313" key="7">
    <source>
        <dbReference type="EMBL" id="ARU06565.1"/>
    </source>
</evidence>
<dbReference type="InterPro" id="IPR039538">
    <property type="entry name" value="BetI_C"/>
</dbReference>
<dbReference type="KEGG" id="cser:CCO03_01275"/>
<dbReference type="PROSITE" id="PS50977">
    <property type="entry name" value="HTH_TETR_2"/>
    <property type="match status" value="1"/>
</dbReference>
<dbReference type="PANTHER" id="PTHR30055:SF223">
    <property type="entry name" value="HTH-TYPE TRANSCRIPTIONAL REGULATOR UIDR"/>
    <property type="match status" value="1"/>
</dbReference>
<dbReference type="GO" id="GO:0000976">
    <property type="term" value="F:transcription cis-regulatory region binding"/>
    <property type="evidence" value="ECO:0007669"/>
    <property type="project" value="TreeGrafter"/>
</dbReference>
<gene>
    <name evidence="7" type="ORF">CCO03_01275</name>
</gene>
<feature type="domain" description="HTH tetR-type" evidence="6">
    <location>
        <begin position="1"/>
        <end position="55"/>
    </location>
</feature>
<dbReference type="SUPFAM" id="SSF48498">
    <property type="entry name" value="Tetracyclin repressor-like, C-terminal domain"/>
    <property type="match status" value="1"/>
</dbReference>
<keyword evidence="2" id="KW-0805">Transcription regulation</keyword>
<dbReference type="PANTHER" id="PTHR30055">
    <property type="entry name" value="HTH-TYPE TRANSCRIPTIONAL REGULATOR RUTR"/>
    <property type="match status" value="1"/>
</dbReference>
<dbReference type="SUPFAM" id="SSF46689">
    <property type="entry name" value="Homeodomain-like"/>
    <property type="match status" value="1"/>
</dbReference>
<evidence type="ECO:0000313" key="8">
    <source>
        <dbReference type="Proteomes" id="UP000196138"/>
    </source>
</evidence>
<protein>
    <recommendedName>
        <fullName evidence="6">HTH tetR-type domain-containing protein</fullName>
    </recommendedName>
</protein>
<dbReference type="Pfam" id="PF13977">
    <property type="entry name" value="TetR_C_6"/>
    <property type="match status" value="1"/>
</dbReference>
<evidence type="ECO:0000259" key="6">
    <source>
        <dbReference type="PROSITE" id="PS50977"/>
    </source>
</evidence>
<dbReference type="Proteomes" id="UP000196138">
    <property type="component" value="Chromosome"/>
</dbReference>
<keyword evidence="4" id="KW-0804">Transcription</keyword>
<accession>A0A1Y0ESA9</accession>
<organism evidence="7 8">
    <name type="scientific">Comamonas serinivorans</name>
    <dbReference type="NCBI Taxonomy" id="1082851"/>
    <lineage>
        <taxon>Bacteria</taxon>
        <taxon>Pseudomonadati</taxon>
        <taxon>Pseudomonadota</taxon>
        <taxon>Betaproteobacteria</taxon>
        <taxon>Burkholderiales</taxon>
        <taxon>Comamonadaceae</taxon>
        <taxon>Comamonas</taxon>
    </lineage>
</organism>
<sequence length="186" mass="20534">MLEAALALVAEKGTVRVTLAEIGERAGYSRGLPAHRFGSKARLLATLAAFIHERFGQQWMPQPAEPGLPTIEAVIRAYFTRDASSLTTTRALIVMMAEGGLGDSELQPILADYNRKLHRYYVHHIERAQQAGQARADVDAHSLAVVLLSAFRGAMLQRLNDPDIQLDRVRDEVLALVRARLLIDPS</sequence>
<dbReference type="InterPro" id="IPR050109">
    <property type="entry name" value="HTH-type_TetR-like_transc_reg"/>
</dbReference>
<keyword evidence="8" id="KW-1185">Reference proteome</keyword>
<dbReference type="InterPro" id="IPR001647">
    <property type="entry name" value="HTH_TetR"/>
</dbReference>
<evidence type="ECO:0000256" key="5">
    <source>
        <dbReference type="PROSITE-ProRule" id="PRU00335"/>
    </source>
</evidence>
<dbReference type="AlphaFoldDB" id="A0A1Y0ESA9"/>
<dbReference type="GO" id="GO:0003700">
    <property type="term" value="F:DNA-binding transcription factor activity"/>
    <property type="evidence" value="ECO:0007669"/>
    <property type="project" value="TreeGrafter"/>
</dbReference>
<proteinExistence type="predicted"/>
<evidence type="ECO:0000256" key="3">
    <source>
        <dbReference type="ARBA" id="ARBA00023125"/>
    </source>
</evidence>
<reference evidence="7 8" key="1">
    <citation type="submission" date="2017-05" db="EMBL/GenBank/DDBJ databases">
        <authorList>
            <person name="Song R."/>
            <person name="Chenine A.L."/>
            <person name="Ruprecht R.M."/>
        </authorList>
    </citation>
    <scope>NUCLEOTIDE SEQUENCE [LARGE SCALE GENOMIC DNA]</scope>
    <source>
        <strain evidence="7 8">DSM 26136</strain>
    </source>
</reference>
<evidence type="ECO:0000256" key="1">
    <source>
        <dbReference type="ARBA" id="ARBA00022491"/>
    </source>
</evidence>
<dbReference type="InterPro" id="IPR009057">
    <property type="entry name" value="Homeodomain-like_sf"/>
</dbReference>
<feature type="DNA-binding region" description="H-T-H motif" evidence="5">
    <location>
        <begin position="18"/>
        <end position="37"/>
    </location>
</feature>
<evidence type="ECO:0000256" key="2">
    <source>
        <dbReference type="ARBA" id="ARBA00023015"/>
    </source>
</evidence>
<name>A0A1Y0ESA9_9BURK</name>
<dbReference type="Gene3D" id="1.10.357.10">
    <property type="entry name" value="Tetracycline Repressor, domain 2"/>
    <property type="match status" value="1"/>
</dbReference>
<keyword evidence="1" id="KW-0678">Repressor</keyword>
<keyword evidence="3 5" id="KW-0238">DNA-binding</keyword>
<evidence type="ECO:0000256" key="4">
    <source>
        <dbReference type="ARBA" id="ARBA00023163"/>
    </source>
</evidence>
<dbReference type="Pfam" id="PF00440">
    <property type="entry name" value="TetR_N"/>
    <property type="match status" value="1"/>
</dbReference>
<dbReference type="EMBL" id="CP021455">
    <property type="protein sequence ID" value="ARU06565.1"/>
    <property type="molecule type" value="Genomic_DNA"/>
</dbReference>
<dbReference type="InterPro" id="IPR036271">
    <property type="entry name" value="Tet_transcr_reg_TetR-rel_C_sf"/>
</dbReference>